<evidence type="ECO:0000256" key="1">
    <source>
        <dbReference type="SAM" id="MobiDB-lite"/>
    </source>
</evidence>
<keyword evidence="3" id="KW-1185">Reference proteome</keyword>
<evidence type="ECO:0000313" key="3">
    <source>
        <dbReference type="Proteomes" id="UP001151760"/>
    </source>
</evidence>
<gene>
    <name evidence="2" type="ORF">Tco_0773301</name>
</gene>
<feature type="compositionally biased region" description="Polar residues" evidence="1">
    <location>
        <begin position="67"/>
        <end position="79"/>
    </location>
</feature>
<evidence type="ECO:0000313" key="2">
    <source>
        <dbReference type="EMBL" id="GJS90665.1"/>
    </source>
</evidence>
<reference evidence="2" key="1">
    <citation type="journal article" date="2022" name="Int. J. Mol. Sci.">
        <title>Draft Genome of Tanacetum Coccineum: Genomic Comparison of Closely Related Tanacetum-Family Plants.</title>
        <authorList>
            <person name="Yamashiro T."/>
            <person name="Shiraishi A."/>
            <person name="Nakayama K."/>
            <person name="Satake H."/>
        </authorList>
    </citation>
    <scope>NUCLEOTIDE SEQUENCE</scope>
</reference>
<feature type="region of interest" description="Disordered" evidence="1">
    <location>
        <begin position="1"/>
        <end position="100"/>
    </location>
</feature>
<accession>A0ABQ4ZL85</accession>
<feature type="compositionally biased region" description="Basic and acidic residues" evidence="1">
    <location>
        <begin position="15"/>
        <end position="32"/>
    </location>
</feature>
<dbReference type="EMBL" id="BQNB010011444">
    <property type="protein sequence ID" value="GJS90665.1"/>
    <property type="molecule type" value="Genomic_DNA"/>
</dbReference>
<proteinExistence type="predicted"/>
<reference evidence="2" key="2">
    <citation type="submission" date="2022-01" db="EMBL/GenBank/DDBJ databases">
        <authorList>
            <person name="Yamashiro T."/>
            <person name="Shiraishi A."/>
            <person name="Satake H."/>
            <person name="Nakayama K."/>
        </authorList>
    </citation>
    <scope>NUCLEOTIDE SEQUENCE</scope>
</reference>
<feature type="compositionally biased region" description="Acidic residues" evidence="1">
    <location>
        <begin position="1"/>
        <end position="14"/>
    </location>
</feature>
<feature type="compositionally biased region" description="Basic and acidic residues" evidence="1">
    <location>
        <begin position="80"/>
        <end position="100"/>
    </location>
</feature>
<comment type="caution">
    <text evidence="2">The sequence shown here is derived from an EMBL/GenBank/DDBJ whole genome shotgun (WGS) entry which is preliminary data.</text>
</comment>
<name>A0ABQ4ZL85_9ASTR</name>
<protein>
    <submittedName>
        <fullName evidence="2">Uncharacterized protein</fullName>
    </submittedName>
</protein>
<organism evidence="2 3">
    <name type="scientific">Tanacetum coccineum</name>
    <dbReference type="NCBI Taxonomy" id="301880"/>
    <lineage>
        <taxon>Eukaryota</taxon>
        <taxon>Viridiplantae</taxon>
        <taxon>Streptophyta</taxon>
        <taxon>Embryophyta</taxon>
        <taxon>Tracheophyta</taxon>
        <taxon>Spermatophyta</taxon>
        <taxon>Magnoliopsida</taxon>
        <taxon>eudicotyledons</taxon>
        <taxon>Gunneridae</taxon>
        <taxon>Pentapetalae</taxon>
        <taxon>asterids</taxon>
        <taxon>campanulids</taxon>
        <taxon>Asterales</taxon>
        <taxon>Asteraceae</taxon>
        <taxon>Asteroideae</taxon>
        <taxon>Anthemideae</taxon>
        <taxon>Anthemidinae</taxon>
        <taxon>Tanacetum</taxon>
    </lineage>
</organism>
<sequence>MESILEDGDAMDETVADKLKKRKQDDADKDKGPSAGSNWGHFQISTKSTDKSAQAEETVFQARDTQEPQNQGQDMGNTDDQPKVKATPKHDWFKKPERPPNPDLDWNVRKLVNFRGFQIISEVGRLRFQSMAGSRNLKGLRVLIRIGITPIDFSAYVMNNLKINNLTQEHLVGPAFNLLKGTCRSLVGPAFNLIKGTCKSHVKLEYNFEECYKAVTNRLDWNNPEGKEYLFDLSKPLPLIMERGRQVFPVDYFINNDLEYLRGGSSSKKYTTSTTKTKAAKYDIPGIEDMVPSLWSPVKVAYDRYVVWGISHWGPKRQRFYGFASNRVSKYDVYSTKRIIEVTKVKVMKWYDYGYLEEIEVRREDQQLYKFKEGDFPRLHLHDIEDMLLLLVQKKLSNLERDVIFDLGVALRMFTRRIVILKRVEDLQLGVKSYQKKLNITKPETFRSDISNRIPYTANSNPQGIIYEDKYKRNRLMRTDELYKFSDGTLTSVRTVLHDIASNLRMDYLPKRRWSNLDRQRSRIMIKAIDKLLLERRLMRSLEKFVGGRDYGEDLRLLERTI</sequence>
<dbReference type="Proteomes" id="UP001151760">
    <property type="component" value="Unassembled WGS sequence"/>
</dbReference>